<dbReference type="Proteomes" id="UP001470230">
    <property type="component" value="Unassembled WGS sequence"/>
</dbReference>
<organism evidence="3 5">
    <name type="scientific">Tritrichomonas musculus</name>
    <dbReference type="NCBI Taxonomy" id="1915356"/>
    <lineage>
        <taxon>Eukaryota</taxon>
        <taxon>Metamonada</taxon>
        <taxon>Parabasalia</taxon>
        <taxon>Tritrichomonadida</taxon>
        <taxon>Tritrichomonadidae</taxon>
        <taxon>Tritrichomonas</taxon>
    </lineage>
</organism>
<keyword evidence="5" id="KW-1185">Reference proteome</keyword>
<evidence type="ECO:0008006" key="6">
    <source>
        <dbReference type="Google" id="ProtNLM"/>
    </source>
</evidence>
<reference evidence="3 5" key="1">
    <citation type="submission" date="2024-04" db="EMBL/GenBank/DDBJ databases">
        <title>Tritrichomonas musculus Genome.</title>
        <authorList>
            <person name="Alves-Ferreira E."/>
            <person name="Grigg M."/>
            <person name="Lorenzi H."/>
            <person name="Galac M."/>
        </authorList>
    </citation>
    <scope>NUCLEOTIDE SEQUENCE [LARGE SCALE GENOMIC DNA]</scope>
    <source>
        <strain evidence="3 5">EAF2021</strain>
    </source>
</reference>
<name>A0ABR2GM24_9EUKA</name>
<gene>
    <name evidence="4" type="ORF">M9Y10_016638</name>
    <name evidence="3" type="ORF">M9Y10_019966</name>
</gene>
<comment type="caution">
    <text evidence="3">The sequence shown here is derived from an EMBL/GenBank/DDBJ whole genome shotgun (WGS) entry which is preliminary data.</text>
</comment>
<feature type="region of interest" description="Disordered" evidence="2">
    <location>
        <begin position="101"/>
        <end position="141"/>
    </location>
</feature>
<feature type="compositionally biased region" description="Basic and acidic residues" evidence="2">
    <location>
        <begin position="651"/>
        <end position="661"/>
    </location>
</feature>
<feature type="coiled-coil region" evidence="1">
    <location>
        <begin position="867"/>
        <end position="905"/>
    </location>
</feature>
<feature type="region of interest" description="Disordered" evidence="2">
    <location>
        <begin position="216"/>
        <end position="246"/>
    </location>
</feature>
<evidence type="ECO:0000256" key="2">
    <source>
        <dbReference type="SAM" id="MobiDB-lite"/>
    </source>
</evidence>
<evidence type="ECO:0000313" key="5">
    <source>
        <dbReference type="Proteomes" id="UP001470230"/>
    </source>
</evidence>
<proteinExistence type="predicted"/>
<evidence type="ECO:0000313" key="4">
    <source>
        <dbReference type="EMBL" id="KAK8854088.1"/>
    </source>
</evidence>
<sequence length="1013" mass="117816">MSASFTETSANEYVDEIKKLHNSNNQLKKNNQQLYQELETLRDQYREVLEQKKSIENKNKENDKFENTRLLEKILNLENEKNDLSNQLKMAQETINIYKENQNQESGFMSPSPKKNKDLNITKDNNSDSNNLLDNNQNNTESNLQNINDENQAQIAELMEKNYELSQNLNEQIKKNEHFKQNNKILIETFSNYFQKKFKNISQLIQYVKKEGKTISKSTNKNTDQPKTKKVSQKKDENLNGNTPKMEAQKLNIEIEMKKIENEVIKYKHENEIKEIKNKQEIEDKNKKISSLENENNFLKQQIIEMNGALNSIPLSFHLRDSIDQDSKVALLQQALSESTRQLQSSQNENKDISRQLSNVKADNEELFNKIEDKNQEIIKLRIERDDFEGKYNTAFAQLELEKTKNQKHSSSLNDINKKYQMSQDSIHNLEKLFESQKDEILKLTNDRNALSSLVFKIRDIVQKEEDIYQKLISENKSYKKNLKSIRNTINTIKNKSGPELNSSNTIPITSWYCIDFEEDLCKLISEVASNEGINDTSKLKYVFQTIAKYYKRKIDDLQNANKKELDSHSHQTTITNDFIVSVAKQIGVQDVDSDFITNPMKICDFQQNLSSLINECESLRKTNDHHTNLLNVISEKLSSSYEEIPEKIDSTNKQLNDLRNDISTSSSKHKSEKQEYQKKLELINSKNAKSNEQKDHLIAKLKSQNAHLSNQIKLLNEAAATIKATKKNKKARSNKQEEERIDSNQTICSSLTSTTVCESQIVSVDLNNQIKEQKALIQEKDKEIKKLEDEVFFWKQNIEAMKALQNQKEAEKQKNQDNNEEILLAAKKRFQAEKDEISNQYELVITNIKKQNLQLKNIIETMTASISKNEDKMSQIKQRNLQLIQEKEILTNQLKSQKDELNRQVSINSQKMKACQIVTESSSKNTIADLQLQFYEEKRRIFSFAMKLFSTFYNSEKKIDEDVYKDTLTKASEALQKLMKQDDQIRKLLGITSNESVESNVSSILDKLYNQA</sequence>
<feature type="coiled-coil region" evidence="1">
    <location>
        <begin position="10"/>
        <end position="101"/>
    </location>
</feature>
<evidence type="ECO:0000256" key="1">
    <source>
        <dbReference type="SAM" id="Coils"/>
    </source>
</evidence>
<feature type="coiled-coil region" evidence="1">
    <location>
        <begin position="764"/>
        <end position="822"/>
    </location>
</feature>
<feature type="region of interest" description="Disordered" evidence="2">
    <location>
        <begin position="651"/>
        <end position="676"/>
    </location>
</feature>
<dbReference type="EMBL" id="JAPFFF010000021">
    <property type="protein sequence ID" value="KAK8854088.1"/>
    <property type="molecule type" value="Genomic_DNA"/>
</dbReference>
<feature type="compositionally biased region" description="Polar residues" evidence="2">
    <location>
        <begin position="216"/>
        <end position="225"/>
    </location>
</feature>
<protein>
    <recommendedName>
        <fullName evidence="6">GRIP domain-containing protein</fullName>
    </recommendedName>
</protein>
<dbReference type="EMBL" id="JAPFFF010000255">
    <property type="protein sequence ID" value="KAK8834990.1"/>
    <property type="molecule type" value="Genomic_DNA"/>
</dbReference>
<feature type="coiled-coil region" evidence="1">
    <location>
        <begin position="250"/>
        <end position="496"/>
    </location>
</feature>
<keyword evidence="1" id="KW-0175">Coiled coil</keyword>
<evidence type="ECO:0000313" key="3">
    <source>
        <dbReference type="EMBL" id="KAK8834990.1"/>
    </source>
</evidence>
<accession>A0ABR2GM24</accession>
<feature type="compositionally biased region" description="Low complexity" evidence="2">
    <location>
        <begin position="127"/>
        <end position="141"/>
    </location>
</feature>